<dbReference type="Proteomes" id="UP001432039">
    <property type="component" value="Chromosome"/>
</dbReference>
<gene>
    <name evidence="1" type="ORF">OG517_41335</name>
</gene>
<protein>
    <submittedName>
        <fullName evidence="1">Uncharacterized protein</fullName>
    </submittedName>
</protein>
<dbReference type="EMBL" id="CP108090">
    <property type="protein sequence ID" value="WUQ17314.1"/>
    <property type="molecule type" value="Genomic_DNA"/>
</dbReference>
<evidence type="ECO:0000313" key="2">
    <source>
        <dbReference type="Proteomes" id="UP001432039"/>
    </source>
</evidence>
<proteinExistence type="predicted"/>
<organism evidence="1 2">
    <name type="scientific">Streptomyces virginiae</name>
    <name type="common">Streptomyces cinnamonensis</name>
    <dbReference type="NCBI Taxonomy" id="1961"/>
    <lineage>
        <taxon>Bacteria</taxon>
        <taxon>Bacillati</taxon>
        <taxon>Actinomycetota</taxon>
        <taxon>Actinomycetes</taxon>
        <taxon>Kitasatosporales</taxon>
        <taxon>Streptomycetaceae</taxon>
        <taxon>Streptomyces</taxon>
    </lineage>
</organism>
<accession>A0ABZ1TN99</accession>
<evidence type="ECO:0000313" key="1">
    <source>
        <dbReference type="EMBL" id="WUQ17314.1"/>
    </source>
</evidence>
<sequence length="143" mass="14951">MSEYMYVHVPADLWTLLEEDDFDEVEAPSRSMADWASVAEAVVSYGEGTLDVSANLVGVYLAREQIGDFVRRTAAWLGLRTRDAGPLVFTITTGPSGSEVRMEISCPQGPEGTPALDTAAFAGAIASALAAPVPSPAASDTAG</sequence>
<keyword evidence="2" id="KW-1185">Reference proteome</keyword>
<name>A0ABZ1TN99_STRVG</name>
<dbReference type="RefSeq" id="WP_328965536.1">
    <property type="nucleotide sequence ID" value="NZ_CP108090.1"/>
</dbReference>
<reference evidence="1" key="1">
    <citation type="submission" date="2022-10" db="EMBL/GenBank/DDBJ databases">
        <title>The complete genomes of actinobacterial strains from the NBC collection.</title>
        <authorList>
            <person name="Joergensen T.S."/>
            <person name="Alvarez Arevalo M."/>
            <person name="Sterndorff E.B."/>
            <person name="Faurdal D."/>
            <person name="Vuksanovic O."/>
            <person name="Mourched A.-S."/>
            <person name="Charusanti P."/>
            <person name="Shaw S."/>
            <person name="Blin K."/>
            <person name="Weber T."/>
        </authorList>
    </citation>
    <scope>NUCLEOTIDE SEQUENCE</scope>
    <source>
        <strain evidence="1">NBC_00248</strain>
    </source>
</reference>